<reference evidence="1" key="1">
    <citation type="submission" date="2014-09" db="EMBL/GenBank/DDBJ databases">
        <authorList>
            <person name="Magalhaes I.L.F."/>
            <person name="Oliveira U."/>
            <person name="Santos F.R."/>
            <person name="Vidigal T.H.D.A."/>
            <person name="Brescovit A.D."/>
            <person name="Santos A.J."/>
        </authorList>
    </citation>
    <scope>NUCLEOTIDE SEQUENCE</scope>
    <source>
        <tissue evidence="1">Shoot tissue taken approximately 20 cm above the soil surface</tissue>
    </source>
</reference>
<protein>
    <submittedName>
        <fullName evidence="1">Uncharacterized protein</fullName>
    </submittedName>
</protein>
<dbReference type="EMBL" id="GBRH01242111">
    <property type="protein sequence ID" value="JAD55784.1"/>
    <property type="molecule type" value="Transcribed_RNA"/>
</dbReference>
<accession>A0A0A9AVK2</accession>
<sequence>MTDLLKNVNQAKKRVIYCICALGDVAKPNVILQRSASMHSDK</sequence>
<proteinExistence type="predicted"/>
<reference evidence="1" key="2">
    <citation type="journal article" date="2015" name="Data Brief">
        <title>Shoot transcriptome of the giant reed, Arundo donax.</title>
        <authorList>
            <person name="Barrero R.A."/>
            <person name="Guerrero F.D."/>
            <person name="Moolhuijzen P."/>
            <person name="Goolsby J.A."/>
            <person name="Tidwell J."/>
            <person name="Bellgard S.E."/>
            <person name="Bellgard M.I."/>
        </authorList>
    </citation>
    <scope>NUCLEOTIDE SEQUENCE</scope>
    <source>
        <tissue evidence="1">Shoot tissue taken approximately 20 cm above the soil surface</tissue>
    </source>
</reference>
<evidence type="ECO:0000313" key="1">
    <source>
        <dbReference type="EMBL" id="JAD55784.1"/>
    </source>
</evidence>
<organism evidence="1">
    <name type="scientific">Arundo donax</name>
    <name type="common">Giant reed</name>
    <name type="synonym">Donax arundinaceus</name>
    <dbReference type="NCBI Taxonomy" id="35708"/>
    <lineage>
        <taxon>Eukaryota</taxon>
        <taxon>Viridiplantae</taxon>
        <taxon>Streptophyta</taxon>
        <taxon>Embryophyta</taxon>
        <taxon>Tracheophyta</taxon>
        <taxon>Spermatophyta</taxon>
        <taxon>Magnoliopsida</taxon>
        <taxon>Liliopsida</taxon>
        <taxon>Poales</taxon>
        <taxon>Poaceae</taxon>
        <taxon>PACMAD clade</taxon>
        <taxon>Arundinoideae</taxon>
        <taxon>Arundineae</taxon>
        <taxon>Arundo</taxon>
    </lineage>
</organism>
<dbReference type="AlphaFoldDB" id="A0A0A9AVK2"/>
<name>A0A0A9AVK2_ARUDO</name>